<proteinExistence type="predicted"/>
<protein>
    <submittedName>
        <fullName evidence="1">Uncharacterized protein</fullName>
    </submittedName>
</protein>
<dbReference type="OrthoDB" id="344033at2"/>
<reference evidence="1" key="1">
    <citation type="journal article" date="2019" name="PLoS Negl. Trop. Dis.">
        <title>Revisiting the worldwide diversity of Leptospira species in the environment.</title>
        <authorList>
            <person name="Vincent A.T."/>
            <person name="Schiettekatte O."/>
            <person name="Bourhy P."/>
            <person name="Veyrier F.J."/>
            <person name="Picardeau M."/>
        </authorList>
    </citation>
    <scope>NUCLEOTIDE SEQUENCE [LARGE SCALE GENOMIC DNA]</scope>
    <source>
        <strain evidence="1">201800299</strain>
    </source>
</reference>
<dbReference type="AlphaFoldDB" id="A0A5F1YTF9"/>
<gene>
    <name evidence="1" type="ORF">EHQ17_06415</name>
</gene>
<organism evidence="1 2">
    <name type="scientific">Leptospira gomenensis</name>
    <dbReference type="NCBI Taxonomy" id="2484974"/>
    <lineage>
        <taxon>Bacteria</taxon>
        <taxon>Pseudomonadati</taxon>
        <taxon>Spirochaetota</taxon>
        <taxon>Spirochaetia</taxon>
        <taxon>Leptospirales</taxon>
        <taxon>Leptospiraceae</taxon>
        <taxon>Leptospira</taxon>
    </lineage>
</organism>
<name>A0A5F1YTF9_9LEPT</name>
<comment type="caution">
    <text evidence="1">The sequence shown here is derived from an EMBL/GenBank/DDBJ whole genome shotgun (WGS) entry which is preliminary data.</text>
</comment>
<dbReference type="RefSeq" id="WP_135592565.1">
    <property type="nucleotide sequence ID" value="NZ_RQEZ01000107.1"/>
</dbReference>
<accession>A0A5F1YTF9</accession>
<evidence type="ECO:0000313" key="1">
    <source>
        <dbReference type="EMBL" id="TGK35554.1"/>
    </source>
</evidence>
<evidence type="ECO:0000313" key="2">
    <source>
        <dbReference type="Proteomes" id="UP000298277"/>
    </source>
</evidence>
<dbReference type="Proteomes" id="UP000298277">
    <property type="component" value="Unassembled WGS sequence"/>
</dbReference>
<keyword evidence="2" id="KW-1185">Reference proteome</keyword>
<dbReference type="EMBL" id="RQFA01000028">
    <property type="protein sequence ID" value="TGK35554.1"/>
    <property type="molecule type" value="Genomic_DNA"/>
</dbReference>
<sequence length="102" mass="11412">MSPKVLVRFVLPLVLLSALRCKTKPDSQLQTLIQHATVLGETKCECETLERSSGAESEEVSICLGKLEAAEKTYKINIRLYRELAGTGETLVRNSYEKKCPR</sequence>